<dbReference type="RefSeq" id="WP_152216487.1">
    <property type="nucleotide sequence ID" value="NZ_JBAQYD010000356.1"/>
</dbReference>
<organism evidence="9 10">
    <name type="scientific">Parvibaculum sedimenti</name>
    <dbReference type="NCBI Taxonomy" id="2608632"/>
    <lineage>
        <taxon>Bacteria</taxon>
        <taxon>Pseudomonadati</taxon>
        <taxon>Pseudomonadota</taxon>
        <taxon>Alphaproteobacteria</taxon>
        <taxon>Hyphomicrobiales</taxon>
        <taxon>Parvibaculaceae</taxon>
        <taxon>Parvibaculum</taxon>
    </lineage>
</organism>
<dbReference type="GO" id="GO:0046872">
    <property type="term" value="F:metal ion binding"/>
    <property type="evidence" value="ECO:0007669"/>
    <property type="project" value="UniProtKB-KW"/>
</dbReference>
<keyword evidence="7" id="KW-0479">Metal-binding</keyword>
<keyword evidence="10" id="KW-1185">Reference proteome</keyword>
<keyword evidence="6 7" id="KW-0472">Membrane</keyword>
<keyword evidence="2 7" id="KW-0813">Transport</keyword>
<keyword evidence="7" id="KW-0285">Flavoprotein</keyword>
<reference evidence="9 10" key="1">
    <citation type="submission" date="2019-09" db="EMBL/GenBank/DDBJ databases">
        <title>Parvibaculum sedimenti sp. nov., isolated from sediment.</title>
        <authorList>
            <person name="Wang Y."/>
        </authorList>
    </citation>
    <scope>NUCLEOTIDE SEQUENCE [LARGE SCALE GENOMIC DNA]</scope>
    <source>
        <strain evidence="9 10">HXT-9</strain>
    </source>
</reference>
<evidence type="ECO:0000256" key="7">
    <source>
        <dbReference type="HAMAP-Rule" id="MF_01207"/>
    </source>
</evidence>
<comment type="cofactor">
    <cofactor evidence="7">
        <name>heme b</name>
        <dbReference type="ChEBI" id="CHEBI:60344"/>
    </cofactor>
    <text evidence="7">Binds 1 heme b (iron(II)-protoporphyrin IX) group per subunit.</text>
</comment>
<comment type="function">
    <text evidence="7">Part of the MsrPQ system that repairs oxidized periplasmic proteins containing methionine sulfoxide residues (Met-O), using respiratory chain electrons. Thus protects these proteins from oxidative-stress damage caused by reactive species of oxygen and chlorine generated by the host defense mechanisms. MsrPQ is essential for the maintenance of envelope integrity under bleach stress, rescuing a wide series of structurally unrelated periplasmic proteins from methionine oxidation. MsrQ provides electrons for reduction to the reductase catalytic subunit MsrP, using the quinone pool of the respiratory chain.</text>
</comment>
<dbReference type="AlphaFoldDB" id="A0A6N6VH60"/>
<evidence type="ECO:0000256" key="6">
    <source>
        <dbReference type="ARBA" id="ARBA00023136"/>
    </source>
</evidence>
<comment type="caution">
    <text evidence="9">The sequence shown here is derived from an EMBL/GenBank/DDBJ whole genome shotgun (WGS) entry which is preliminary data.</text>
</comment>
<dbReference type="InterPro" id="IPR022837">
    <property type="entry name" value="MsrQ-like"/>
</dbReference>
<dbReference type="InterPro" id="IPR013130">
    <property type="entry name" value="Fe3_Rdtase_TM_dom"/>
</dbReference>
<dbReference type="GO" id="GO:0005886">
    <property type="term" value="C:plasma membrane"/>
    <property type="evidence" value="ECO:0007669"/>
    <property type="project" value="UniProtKB-SubCell"/>
</dbReference>
<comment type="caution">
    <text evidence="7">Lacks conserved residue(s) required for the propagation of feature annotation.</text>
</comment>
<proteinExistence type="inferred from homology"/>
<dbReference type="GO" id="GO:0010181">
    <property type="term" value="F:FMN binding"/>
    <property type="evidence" value="ECO:0007669"/>
    <property type="project" value="UniProtKB-UniRule"/>
</dbReference>
<evidence type="ECO:0000256" key="5">
    <source>
        <dbReference type="ARBA" id="ARBA00023004"/>
    </source>
</evidence>
<dbReference type="Pfam" id="PF01794">
    <property type="entry name" value="Ferric_reduct"/>
    <property type="match status" value="1"/>
</dbReference>
<feature type="transmembrane region" description="Helical" evidence="7">
    <location>
        <begin position="116"/>
        <end position="136"/>
    </location>
</feature>
<dbReference type="EMBL" id="WESC01000009">
    <property type="protein sequence ID" value="KAB7739678.1"/>
    <property type="molecule type" value="Genomic_DNA"/>
</dbReference>
<keyword evidence="3 7" id="KW-0812">Transmembrane</keyword>
<evidence type="ECO:0000313" key="9">
    <source>
        <dbReference type="EMBL" id="KAB7739678.1"/>
    </source>
</evidence>
<feature type="transmembrane region" description="Helical" evidence="7">
    <location>
        <begin position="171"/>
        <end position="190"/>
    </location>
</feature>
<sequence>MTEKNRRILWLAVFIGCMLPAADLLRRLFTGDLGADPVETLIRATGDWTIKLLVAGLLLTPLTRILRNPLPVRFRRMIGLYAFFYVCIHLTLYLAVDQGLDIHAIVKDVLKRPYITFGMMAFLLLVPLAITSTRKMVARLGPKRWRQLHRAVYVAASFGAVHYYLLVKLDITWPLIYGAILTTALGWRMWQAMPLHKTLRAGA</sequence>
<keyword evidence="7" id="KW-0349">Heme</keyword>
<dbReference type="GO" id="GO:0016679">
    <property type="term" value="F:oxidoreductase activity, acting on diphenols and related substances as donors"/>
    <property type="evidence" value="ECO:0007669"/>
    <property type="project" value="TreeGrafter"/>
</dbReference>
<comment type="subunit">
    <text evidence="7">Heterodimer of a catalytic subunit (MsrP) and a heme-binding subunit (MsrQ).</text>
</comment>
<dbReference type="GO" id="GO:0009055">
    <property type="term" value="F:electron transfer activity"/>
    <property type="evidence" value="ECO:0007669"/>
    <property type="project" value="UniProtKB-UniRule"/>
</dbReference>
<dbReference type="Proteomes" id="UP000468901">
    <property type="component" value="Unassembled WGS sequence"/>
</dbReference>
<keyword evidence="7" id="KW-1003">Cell membrane</keyword>
<evidence type="ECO:0000259" key="8">
    <source>
        <dbReference type="Pfam" id="PF01794"/>
    </source>
</evidence>
<name>A0A6N6VH60_9HYPH</name>
<keyword evidence="7" id="KW-0288">FMN</keyword>
<evidence type="ECO:0000313" key="10">
    <source>
        <dbReference type="Proteomes" id="UP000468901"/>
    </source>
</evidence>
<evidence type="ECO:0000256" key="2">
    <source>
        <dbReference type="ARBA" id="ARBA00022448"/>
    </source>
</evidence>
<dbReference type="PANTHER" id="PTHR36964:SF1">
    <property type="entry name" value="PROTEIN-METHIONINE-SULFOXIDE REDUCTASE HEME-BINDING SUBUNIT MSRQ"/>
    <property type="match status" value="1"/>
</dbReference>
<keyword evidence="7" id="KW-0249">Electron transport</keyword>
<gene>
    <name evidence="7" type="primary">msrQ</name>
    <name evidence="9" type="ORF">F2P47_11415</name>
</gene>
<dbReference type="HAMAP" id="MF_01207">
    <property type="entry name" value="MsrQ"/>
    <property type="match status" value="1"/>
</dbReference>
<evidence type="ECO:0000256" key="1">
    <source>
        <dbReference type="ARBA" id="ARBA00004141"/>
    </source>
</evidence>
<comment type="similarity">
    <text evidence="7">Belongs to the MsrQ family.</text>
</comment>
<feature type="domain" description="Ferric oxidoreductase" evidence="8">
    <location>
        <begin position="46"/>
        <end position="159"/>
    </location>
</feature>
<comment type="cofactor">
    <cofactor evidence="7">
        <name>FMN</name>
        <dbReference type="ChEBI" id="CHEBI:58210"/>
    </cofactor>
    <text evidence="7">Binds 1 FMN per subunit.</text>
</comment>
<feature type="transmembrane region" description="Helical" evidence="7">
    <location>
        <begin position="48"/>
        <end position="66"/>
    </location>
</feature>
<accession>A0A6N6VH60</accession>
<evidence type="ECO:0000256" key="3">
    <source>
        <dbReference type="ARBA" id="ARBA00022692"/>
    </source>
</evidence>
<dbReference type="GO" id="GO:0030091">
    <property type="term" value="P:protein repair"/>
    <property type="evidence" value="ECO:0007669"/>
    <property type="project" value="UniProtKB-UniRule"/>
</dbReference>
<feature type="transmembrane region" description="Helical" evidence="7">
    <location>
        <begin position="148"/>
        <end position="165"/>
    </location>
</feature>
<comment type="subcellular location">
    <subcellularLocation>
        <location evidence="7">Cell membrane</location>
        <topology evidence="7">Multi-pass membrane protein</topology>
    </subcellularLocation>
    <subcellularLocation>
        <location evidence="1">Membrane</location>
        <topology evidence="1">Multi-pass membrane protein</topology>
    </subcellularLocation>
</comment>
<dbReference type="GO" id="GO:0020037">
    <property type="term" value="F:heme binding"/>
    <property type="evidence" value="ECO:0007669"/>
    <property type="project" value="UniProtKB-UniRule"/>
</dbReference>
<evidence type="ECO:0000256" key="4">
    <source>
        <dbReference type="ARBA" id="ARBA00022989"/>
    </source>
</evidence>
<dbReference type="PANTHER" id="PTHR36964">
    <property type="entry name" value="PROTEIN-METHIONINE-SULFOXIDE REDUCTASE HEME-BINDING SUBUNIT MSRQ"/>
    <property type="match status" value="1"/>
</dbReference>
<keyword evidence="5 7" id="KW-0408">Iron</keyword>
<feature type="transmembrane region" description="Helical" evidence="7">
    <location>
        <begin position="78"/>
        <end position="96"/>
    </location>
</feature>
<keyword evidence="4 7" id="KW-1133">Transmembrane helix</keyword>
<protein>
    <recommendedName>
        <fullName evidence="7">Protein-methionine-sulfoxide reductase heme-binding subunit MsrQ</fullName>
    </recommendedName>
    <alternativeName>
        <fullName evidence="7">Flavocytochrome MsrQ</fullName>
    </alternativeName>
</protein>